<protein>
    <recommendedName>
        <fullName evidence="1">Signal peptidase I</fullName>
        <ecNumber evidence="1">3.4.21.89</ecNumber>
    </recommendedName>
</protein>
<evidence type="ECO:0000313" key="3">
    <source>
        <dbReference type="EMBL" id="ALF17345.1"/>
    </source>
</evidence>
<evidence type="ECO:0000256" key="1">
    <source>
        <dbReference type="RuleBase" id="RU362042"/>
    </source>
</evidence>
<dbReference type="GO" id="GO:0009003">
    <property type="term" value="F:signal peptidase activity"/>
    <property type="evidence" value="ECO:0007669"/>
    <property type="project" value="UniProtKB-EC"/>
</dbReference>
<dbReference type="NCBIfam" id="TIGR02227">
    <property type="entry name" value="sigpep_I_bact"/>
    <property type="match status" value="1"/>
</dbReference>
<organism evidence="3 4">
    <name type="scientific">Fusobacterium animalis</name>
    <dbReference type="NCBI Taxonomy" id="76859"/>
    <lineage>
        <taxon>Bacteria</taxon>
        <taxon>Fusobacteriati</taxon>
        <taxon>Fusobacteriota</taxon>
        <taxon>Fusobacteriia</taxon>
        <taxon>Fusobacteriales</taxon>
        <taxon>Fusobacteriaceae</taxon>
        <taxon>Fusobacterium</taxon>
    </lineage>
</organism>
<dbReference type="EC" id="3.4.21.89" evidence="1"/>
<comment type="subcellular location">
    <subcellularLocation>
        <location evidence="1">Membrane</location>
        <topology evidence="1">Single-pass type II membrane protein</topology>
    </subcellularLocation>
</comment>
<feature type="domain" description="Peptidase S26" evidence="2">
    <location>
        <begin position="16"/>
        <end position="161"/>
    </location>
</feature>
<dbReference type="RefSeq" id="WP_060675904.1">
    <property type="nucleotide sequence ID" value="NZ_CP085045.1"/>
</dbReference>
<dbReference type="Gene3D" id="2.10.109.10">
    <property type="entry name" value="Umud Fragment, subunit A"/>
    <property type="match status" value="1"/>
</dbReference>
<comment type="catalytic activity">
    <reaction evidence="1">
        <text>Cleavage of hydrophobic, N-terminal signal or leader sequences from secreted and periplasmic proteins.</text>
        <dbReference type="EC" id="3.4.21.89"/>
    </reaction>
</comment>
<evidence type="ECO:0000259" key="2">
    <source>
        <dbReference type="Pfam" id="PF10502"/>
    </source>
</evidence>
<proteinExistence type="inferred from homology"/>
<keyword evidence="1" id="KW-1133">Transmembrane helix</keyword>
<dbReference type="PATRIC" id="fig|76859.3.peg.760"/>
<accession>A0A0M4SPI1</accession>
<feature type="transmembrane region" description="Helical" evidence="1">
    <location>
        <begin position="12"/>
        <end position="29"/>
    </location>
</feature>
<evidence type="ECO:0000313" key="4">
    <source>
        <dbReference type="Proteomes" id="UP000063147"/>
    </source>
</evidence>
<dbReference type="Pfam" id="PF10502">
    <property type="entry name" value="Peptidase_S26"/>
    <property type="match status" value="1"/>
</dbReference>
<keyword evidence="1" id="KW-0645">Protease</keyword>
<dbReference type="InterPro" id="IPR019533">
    <property type="entry name" value="Peptidase_S26"/>
</dbReference>
<dbReference type="OrthoDB" id="81443at2"/>
<dbReference type="Proteomes" id="UP000063147">
    <property type="component" value="Chromosome"/>
</dbReference>
<dbReference type="GO" id="GO:0004252">
    <property type="term" value="F:serine-type endopeptidase activity"/>
    <property type="evidence" value="ECO:0007669"/>
    <property type="project" value="InterPro"/>
</dbReference>
<dbReference type="InterPro" id="IPR036286">
    <property type="entry name" value="LexA/Signal_pep-like_sf"/>
</dbReference>
<dbReference type="GO" id="GO:0016020">
    <property type="term" value="C:membrane"/>
    <property type="evidence" value="ECO:0007669"/>
    <property type="project" value="UniProtKB-SubCell"/>
</dbReference>
<reference evidence="4" key="1">
    <citation type="submission" date="2015-09" db="EMBL/GenBank/DDBJ databases">
        <authorList>
            <person name="Kook J.-K."/>
            <person name="Park S.-N."/>
            <person name="Lim Y.K."/>
            <person name="Jo E."/>
        </authorList>
    </citation>
    <scope>NUCLEOTIDE SEQUENCE [LARGE SCALE GENOMIC DNA]</scope>
    <source>
        <strain evidence="4">KCOM 1279</strain>
    </source>
</reference>
<comment type="similarity">
    <text evidence="1">Belongs to the peptidase S26 family.</text>
</comment>
<dbReference type="EMBL" id="CP012713">
    <property type="protein sequence ID" value="ALF17345.1"/>
    <property type="molecule type" value="Genomic_DNA"/>
</dbReference>
<keyword evidence="1" id="KW-0812">Transmembrane</keyword>
<name>A0A0M4SPI1_9FUSO</name>
<dbReference type="AlphaFoldDB" id="A0A0M4SPI1"/>
<keyword evidence="1" id="KW-0378">Hydrolase</keyword>
<dbReference type="InterPro" id="IPR000223">
    <property type="entry name" value="Pept_S26A_signal_pept_1"/>
</dbReference>
<keyword evidence="1" id="KW-0472">Membrane</keyword>
<dbReference type="SUPFAM" id="SSF51306">
    <property type="entry name" value="LexA/Signal peptidase"/>
    <property type="match status" value="1"/>
</dbReference>
<sequence length="172" mass="20436">MRNLKNFFKYKLNIGVCIFLFVTGILKMIYQDIKIFVNITPSIPIGLYFLRPYNKEISLEKRTFVVFPVPGKATKNREYYEDFIKEIVATCQDNIEVINNKIYINHQFMGDILEKDSYGNSIRTLKNGKQELKEDEYFVMGSNPKSYDSRYWGAIKKQDIMYYGTFYIPFSW</sequence>
<gene>
    <name evidence="3" type="ORF">RN98_03850</name>
</gene>
<dbReference type="GO" id="GO:0006465">
    <property type="term" value="P:signal peptide processing"/>
    <property type="evidence" value="ECO:0007669"/>
    <property type="project" value="InterPro"/>
</dbReference>